<dbReference type="InterPro" id="IPR012337">
    <property type="entry name" value="RNaseH-like_sf"/>
</dbReference>
<accession>A0A6L2JYJ9</accession>
<name>A0A6L2JYJ9_TANCI</name>
<dbReference type="FunFam" id="3.30.70.270:FF:000020">
    <property type="entry name" value="Transposon Tf2-6 polyprotein-like Protein"/>
    <property type="match status" value="1"/>
</dbReference>
<dbReference type="InterPro" id="IPR036397">
    <property type="entry name" value="RNaseH_sf"/>
</dbReference>
<dbReference type="CDD" id="cd01647">
    <property type="entry name" value="RT_LTR"/>
    <property type="match status" value="1"/>
</dbReference>
<dbReference type="SUPFAM" id="SSF56672">
    <property type="entry name" value="DNA/RNA polymerases"/>
    <property type="match status" value="1"/>
</dbReference>
<reference evidence="4" key="1">
    <citation type="journal article" date="2019" name="Sci. Rep.">
        <title>Draft genome of Tanacetum cinerariifolium, the natural source of mosquito coil.</title>
        <authorList>
            <person name="Yamashiro T."/>
            <person name="Shiraishi A."/>
            <person name="Satake H."/>
            <person name="Nakayama K."/>
        </authorList>
    </citation>
    <scope>NUCLEOTIDE SEQUENCE</scope>
</reference>
<dbReference type="Pfam" id="PF00078">
    <property type="entry name" value="RVT_1"/>
    <property type="match status" value="1"/>
</dbReference>
<evidence type="ECO:0000256" key="1">
    <source>
        <dbReference type="ARBA" id="ARBA00023268"/>
    </source>
</evidence>
<dbReference type="InterPro" id="IPR000477">
    <property type="entry name" value="RT_dom"/>
</dbReference>
<feature type="compositionally biased region" description="Low complexity" evidence="2">
    <location>
        <begin position="82"/>
        <end position="93"/>
    </location>
</feature>
<feature type="region of interest" description="Disordered" evidence="2">
    <location>
        <begin position="82"/>
        <end position="124"/>
    </location>
</feature>
<dbReference type="Gene3D" id="3.30.420.10">
    <property type="entry name" value="Ribonuclease H-like superfamily/Ribonuclease H"/>
    <property type="match status" value="1"/>
</dbReference>
<dbReference type="InterPro" id="IPR043128">
    <property type="entry name" value="Rev_trsase/Diguanyl_cyclase"/>
</dbReference>
<keyword evidence="1" id="KW-0511">Multifunctional enzyme</keyword>
<dbReference type="InterPro" id="IPR013103">
    <property type="entry name" value="RVT_2"/>
</dbReference>
<feature type="compositionally biased region" description="Polar residues" evidence="2">
    <location>
        <begin position="99"/>
        <end position="115"/>
    </location>
</feature>
<organism evidence="4">
    <name type="scientific">Tanacetum cinerariifolium</name>
    <name type="common">Dalmatian daisy</name>
    <name type="synonym">Chrysanthemum cinerariifolium</name>
    <dbReference type="NCBI Taxonomy" id="118510"/>
    <lineage>
        <taxon>Eukaryota</taxon>
        <taxon>Viridiplantae</taxon>
        <taxon>Streptophyta</taxon>
        <taxon>Embryophyta</taxon>
        <taxon>Tracheophyta</taxon>
        <taxon>Spermatophyta</taxon>
        <taxon>Magnoliopsida</taxon>
        <taxon>eudicotyledons</taxon>
        <taxon>Gunneridae</taxon>
        <taxon>Pentapetalae</taxon>
        <taxon>asterids</taxon>
        <taxon>campanulids</taxon>
        <taxon>Asterales</taxon>
        <taxon>Asteraceae</taxon>
        <taxon>Asteroideae</taxon>
        <taxon>Anthemideae</taxon>
        <taxon>Anthemidinae</taxon>
        <taxon>Tanacetum</taxon>
    </lineage>
</organism>
<gene>
    <name evidence="4" type="ORF">Tci_013738</name>
</gene>
<dbReference type="GO" id="GO:0003824">
    <property type="term" value="F:catalytic activity"/>
    <property type="evidence" value="ECO:0007669"/>
    <property type="project" value="UniProtKB-KW"/>
</dbReference>
<dbReference type="Gene3D" id="3.30.70.270">
    <property type="match status" value="2"/>
</dbReference>
<dbReference type="PANTHER" id="PTHR37984:SF5">
    <property type="entry name" value="PROTEIN NYNRIN-LIKE"/>
    <property type="match status" value="1"/>
</dbReference>
<feature type="domain" description="Reverse transcriptase" evidence="3">
    <location>
        <begin position="704"/>
        <end position="883"/>
    </location>
</feature>
<evidence type="ECO:0000256" key="2">
    <source>
        <dbReference type="SAM" id="MobiDB-lite"/>
    </source>
</evidence>
<dbReference type="InterPro" id="IPR041577">
    <property type="entry name" value="RT_RNaseH_2"/>
</dbReference>
<evidence type="ECO:0000313" key="4">
    <source>
        <dbReference type="EMBL" id="GEU41760.1"/>
    </source>
</evidence>
<comment type="caution">
    <text evidence="4">The sequence shown here is derived from an EMBL/GenBank/DDBJ whole genome shotgun (WGS) entry which is preliminary data.</text>
</comment>
<dbReference type="GO" id="GO:0003676">
    <property type="term" value="F:nucleic acid binding"/>
    <property type="evidence" value="ECO:0007669"/>
    <property type="project" value="InterPro"/>
</dbReference>
<dbReference type="PROSITE" id="PS50878">
    <property type="entry name" value="RT_POL"/>
    <property type="match status" value="1"/>
</dbReference>
<proteinExistence type="predicted"/>
<dbReference type="InterPro" id="IPR043502">
    <property type="entry name" value="DNA/RNA_pol_sf"/>
</dbReference>
<protein>
    <recommendedName>
        <fullName evidence="3">Reverse transcriptase domain-containing protein</fullName>
    </recommendedName>
</protein>
<dbReference type="Pfam" id="PF17919">
    <property type="entry name" value="RT_RNaseH_2"/>
    <property type="match status" value="1"/>
</dbReference>
<dbReference type="Gene3D" id="3.10.10.10">
    <property type="entry name" value="HIV Type 1 Reverse Transcriptase, subunit A, domain 1"/>
    <property type="match status" value="1"/>
</dbReference>
<dbReference type="PANTHER" id="PTHR37984">
    <property type="entry name" value="PROTEIN CBG26694"/>
    <property type="match status" value="1"/>
</dbReference>
<dbReference type="SUPFAM" id="SSF53098">
    <property type="entry name" value="Ribonuclease H-like"/>
    <property type="match status" value="1"/>
</dbReference>
<sequence>MVNIDFEHNSSGPALPEMTPATISSGLVSNPTSSTPFVPPSRTDWDMLFQPLFDELLTYPPSVDHPAPEVIALIAEVVAQEPTASTDSPSSTTVDQDVPSPSNSQTTPKTQSSIIPNDVKEDNHDLDVTHMNNDPFFGIPILKVPSDQSSPTDVIHTIVNPNHQISKHNSKWTEDHPLENIIIELARPVSTRLQLNEQALFYYYDASLTSVEPKTYKDALTQSCWIEAMQEELNEFECIGVWEFVPRPDKVVVITLKWIYKVKLDEMRGILKNKARLVARGYRQEEGIDFEESFALVARIESIRIFLAFAAHMNMVVYQMDVKIVFLNGNMREEVYVSQPDRFVDTDNPNHVYKLKKALYGLKQAPRAWTTNSQSPRGIFINQSKYALESLRKYSFETCDPVDTPMVEKSKLDEDKERKTVDPSHYRGMIDTLLYLTSNTNHASFQDTRRRTSGSMQFLGDRLVSWGKLIQKLLLYQKCMGYLVRAYYSISSTRYYKDESFWNADIKSKTTEDFISNRSFIEVRVLNHYVLVKNVLYVNRLYQPRRNDHVVDRDDRYRDDPICSLGLKIEIPEFTEHDCGRGYQEFDKLQMRCDVVEVEEKAEGSNLFVKKTSLEELMKTSPYVFTLVVVEENKIISEAPLQVQPLLREFSDVIPDDIPLGLLDMRDIQHCMDFIPGSAIPNKIAYRMNPKEFMELQRQVTKLLEKGLIRESMSPRAVPALLVPKHGGTFRIYIDSRAVNKITIKYRFPILRLDDLLDQLHGSTIFYKIYLRSGYHHIRMRPGDEWKIVFKTRNGLYERMVMPFGLSNAPSTFMRLMNQVFKPFIGHFVVVYFDDILIYSNSLEHYLSHIRQIFFVLRAQQLYANRKKCHFLVTEVTFLGYTVTGSGIKMDPAKVKEIISWPTPSTIHDIRSFYGLASFYWCFIQNFSSIIAPLTECMKGGRFTWKSKAASAFDILKAKVTEALVLALPKFDEVFQVECDASGVGIGGVLNQNQRPIAFFSEKVNDARRKYSTYDKEFYAIAFSFVIRHKVGSGNQVANALSLHHSLITTMQIRVQGFDSFRGLYYDDLDFRTIWSKRDNGPFQQFSKLDGYLFKGLYTLLSGPLAPWEDVSLDFVLGLPHTQRAKDSVMVARLYFVEIVKLHGVPKTLTSDRDVKFTEVVNQSLRNLLRNLIRDNAKQWDLILPQDEFAYNRSVNHTTGKSPFDVMYGWNPITPLDLVSVPEMGRFSEKEADQSDPIKELHCQMQNDIMAVGFKERPLMLAPRSYAQWKSRVMRYYEMKQKEELLKKCIEKAEAFHMILNGIGNDIYSTLDACPNAKEIWIAIKCLQQGESINMQDLKTKLFWEVGKNKNVDTSPRTRNERQTGQFRNQRRVTVAVNRSSKTVKDYDYHKDNMLLCKKEAARIPLSA</sequence>
<dbReference type="InterPro" id="IPR050951">
    <property type="entry name" value="Retrovirus_Pol_polyprotein"/>
</dbReference>
<dbReference type="EMBL" id="BKCJ010001479">
    <property type="protein sequence ID" value="GEU41760.1"/>
    <property type="molecule type" value="Genomic_DNA"/>
</dbReference>
<dbReference type="Pfam" id="PF07727">
    <property type="entry name" value="RVT_2"/>
    <property type="match status" value="1"/>
</dbReference>
<evidence type="ECO:0000259" key="3">
    <source>
        <dbReference type="PROSITE" id="PS50878"/>
    </source>
</evidence>